<dbReference type="InterPro" id="IPR050194">
    <property type="entry name" value="Glycosyltransferase_grp1"/>
</dbReference>
<dbReference type="Gene3D" id="3.40.50.2000">
    <property type="entry name" value="Glycogen Phosphorylase B"/>
    <property type="match status" value="2"/>
</dbReference>
<evidence type="ECO:0000313" key="3">
    <source>
        <dbReference type="EMBL" id="MBE9065703.1"/>
    </source>
</evidence>
<evidence type="ECO:0000259" key="1">
    <source>
        <dbReference type="Pfam" id="PF00534"/>
    </source>
</evidence>
<dbReference type="RefSeq" id="WP_193990879.1">
    <property type="nucleotide sequence ID" value="NZ_JADEXP010000016.1"/>
</dbReference>
<accession>A0A928X279</accession>
<dbReference type="EMBL" id="JADEXP010000016">
    <property type="protein sequence ID" value="MBE9065703.1"/>
    <property type="molecule type" value="Genomic_DNA"/>
</dbReference>
<comment type="caution">
    <text evidence="3">The sequence shown here is derived from an EMBL/GenBank/DDBJ whole genome shotgun (WGS) entry which is preliminary data.</text>
</comment>
<dbReference type="Pfam" id="PF00534">
    <property type="entry name" value="Glycos_transf_1"/>
    <property type="match status" value="1"/>
</dbReference>
<gene>
    <name evidence="3" type="ORF">IQ260_03450</name>
</gene>
<name>A0A928X279_LEPEC</name>
<dbReference type="SUPFAM" id="SSF53756">
    <property type="entry name" value="UDP-Glycosyltransferase/glycogen phosphorylase"/>
    <property type="match status" value="1"/>
</dbReference>
<dbReference type="Pfam" id="PF13579">
    <property type="entry name" value="Glyco_trans_4_4"/>
    <property type="match status" value="1"/>
</dbReference>
<dbReference type="GO" id="GO:0016757">
    <property type="term" value="F:glycosyltransferase activity"/>
    <property type="evidence" value="ECO:0007669"/>
    <property type="project" value="InterPro"/>
</dbReference>
<reference evidence="3" key="1">
    <citation type="submission" date="2020-10" db="EMBL/GenBank/DDBJ databases">
        <authorList>
            <person name="Castelo-Branco R."/>
            <person name="Eusebio N."/>
            <person name="Adriana R."/>
            <person name="Vieira A."/>
            <person name="Brugerolle De Fraissinette N."/>
            <person name="Rezende De Castro R."/>
            <person name="Schneider M.P."/>
            <person name="Vasconcelos V."/>
            <person name="Leao P.N."/>
        </authorList>
    </citation>
    <scope>NUCLEOTIDE SEQUENCE</scope>
    <source>
        <strain evidence="3">LEGE 11479</strain>
    </source>
</reference>
<protein>
    <submittedName>
        <fullName evidence="3">Glycosyltransferase</fullName>
    </submittedName>
</protein>
<dbReference type="InterPro" id="IPR001296">
    <property type="entry name" value="Glyco_trans_1"/>
</dbReference>
<sequence>MSFPSTDTITTQRVKTLQPVLSTQTVADYPTTKSRKLRVLIVGHTYIVGVNQGKLEAIANAGAEVGLLVPQHWQALQWKKRFTVETPYPQIKVYPVSTWFEGQAGAYVYPPSAIVKTIADFRPDIIQIEEEVFSLTAFEVSLLAWRFKIPVVLFSWENMDRRLSAPRRWLRQFVFNRTRCIISGNHEGADIIKQWGYTKPVEIMPQLGVDLDLFSPRLRQHRSRTDSLRIGFVGRIAHQKGIDTLIETAYLLKQQDHRFHLQICGSGVDVDTFQTLARDYNLEDHVTWRGGVSHDEVPQEIAKMDVLVLPSRTVSTWKEQFGHVLIEAMAMGIPVVGSTCGEIPNVIGKSALVFPEGDAHALTKILARFIQDRDWWQQMSQYSLKRIDQHYSHQRIAERSIGLWRSVLETD</sequence>
<dbReference type="Proteomes" id="UP000615026">
    <property type="component" value="Unassembled WGS sequence"/>
</dbReference>
<dbReference type="PANTHER" id="PTHR45947:SF3">
    <property type="entry name" value="SULFOQUINOVOSYL TRANSFERASE SQD2"/>
    <property type="match status" value="1"/>
</dbReference>
<feature type="domain" description="Glycosyl transferase family 1" evidence="1">
    <location>
        <begin position="219"/>
        <end position="385"/>
    </location>
</feature>
<evidence type="ECO:0000259" key="2">
    <source>
        <dbReference type="Pfam" id="PF13579"/>
    </source>
</evidence>
<organism evidence="3 4">
    <name type="scientific">Leptolyngbya cf. ectocarpi LEGE 11479</name>
    <dbReference type="NCBI Taxonomy" id="1828722"/>
    <lineage>
        <taxon>Bacteria</taxon>
        <taxon>Bacillati</taxon>
        <taxon>Cyanobacteriota</taxon>
        <taxon>Cyanophyceae</taxon>
        <taxon>Leptolyngbyales</taxon>
        <taxon>Leptolyngbyaceae</taxon>
        <taxon>Leptolyngbya group</taxon>
        <taxon>Leptolyngbya</taxon>
    </lineage>
</organism>
<proteinExistence type="predicted"/>
<dbReference type="AlphaFoldDB" id="A0A928X279"/>
<feature type="domain" description="Glycosyltransferase subfamily 4-like N-terminal" evidence="2">
    <location>
        <begin position="56"/>
        <end position="198"/>
    </location>
</feature>
<dbReference type="CDD" id="cd03801">
    <property type="entry name" value="GT4_PimA-like"/>
    <property type="match status" value="1"/>
</dbReference>
<keyword evidence="4" id="KW-1185">Reference proteome</keyword>
<dbReference type="PANTHER" id="PTHR45947">
    <property type="entry name" value="SULFOQUINOVOSYL TRANSFERASE SQD2"/>
    <property type="match status" value="1"/>
</dbReference>
<evidence type="ECO:0000313" key="4">
    <source>
        <dbReference type="Proteomes" id="UP000615026"/>
    </source>
</evidence>
<dbReference type="InterPro" id="IPR028098">
    <property type="entry name" value="Glyco_trans_4-like_N"/>
</dbReference>